<evidence type="ECO:0000313" key="3">
    <source>
        <dbReference type="Proteomes" id="UP000319894"/>
    </source>
</evidence>
<keyword evidence="3" id="KW-1185">Reference proteome</keyword>
<feature type="region of interest" description="Disordered" evidence="1">
    <location>
        <begin position="1"/>
        <end position="139"/>
    </location>
</feature>
<comment type="caution">
    <text evidence="2">The sequence shown here is derived from an EMBL/GenBank/DDBJ whole genome shotgun (WGS) entry which is preliminary data.</text>
</comment>
<evidence type="ECO:0000256" key="1">
    <source>
        <dbReference type="SAM" id="MobiDB-lite"/>
    </source>
</evidence>
<gene>
    <name evidence="2" type="ORF">DP107_17885</name>
</gene>
<evidence type="ECO:0000313" key="2">
    <source>
        <dbReference type="EMBL" id="TSD08850.1"/>
    </source>
</evidence>
<feature type="compositionally biased region" description="Acidic residues" evidence="1">
    <location>
        <begin position="44"/>
        <end position="54"/>
    </location>
</feature>
<sequence>MKFDYTPNERIARRDDLYARARHDASAGSREEYTAQHVPLPDGGEPDADADDTGPEPVTEVNSNGGDDDRRDASTVGCKKNETPEGGGGVDANERAGTSTRDGSGGDPPLCGAWSGSAFDNPESDTCRAEISRKRGEHA</sequence>
<dbReference type="InParanoid" id="A0A554MVM1"/>
<feature type="compositionally biased region" description="Basic and acidic residues" evidence="1">
    <location>
        <begin position="125"/>
        <end position="139"/>
    </location>
</feature>
<organism evidence="2 3">
    <name type="scientific">Haloglomus irregulare</name>
    <dbReference type="NCBI Taxonomy" id="2234134"/>
    <lineage>
        <taxon>Archaea</taxon>
        <taxon>Methanobacteriati</taxon>
        <taxon>Methanobacteriota</taxon>
        <taxon>Stenosarchaea group</taxon>
        <taxon>Halobacteria</taxon>
        <taxon>Halobacteriales</taxon>
        <taxon>Natronomonadaceae</taxon>
        <taxon>Haloglomus</taxon>
    </lineage>
</organism>
<feature type="compositionally biased region" description="Basic and acidic residues" evidence="1">
    <location>
        <begin position="67"/>
        <end position="83"/>
    </location>
</feature>
<dbReference type="EMBL" id="QMDX01000023">
    <property type="protein sequence ID" value="TSD08850.1"/>
    <property type="molecule type" value="Genomic_DNA"/>
</dbReference>
<feature type="compositionally biased region" description="Basic and acidic residues" evidence="1">
    <location>
        <begin position="10"/>
        <end position="34"/>
    </location>
</feature>
<protein>
    <submittedName>
        <fullName evidence="2">Uncharacterized protein</fullName>
    </submittedName>
</protein>
<proteinExistence type="predicted"/>
<accession>A0A554MVM1</accession>
<name>A0A554MVM1_9EURY</name>
<reference evidence="2 3" key="1">
    <citation type="submission" date="2018-06" db="EMBL/GenBank/DDBJ databases">
        <title>Natronomonas sp. F16-60 a new haloarchaeon isolated from a solar saltern of Isla Cristina, Huelva, Spain.</title>
        <authorList>
            <person name="Duran-Viseras A."/>
            <person name="Sanchez-Porro C."/>
            <person name="Ventosa A."/>
        </authorList>
    </citation>
    <scope>NUCLEOTIDE SEQUENCE [LARGE SCALE GENOMIC DNA]</scope>
    <source>
        <strain evidence="2 3">F16-60</strain>
    </source>
</reference>
<dbReference type="RefSeq" id="WP_144263480.1">
    <property type="nucleotide sequence ID" value="NZ_QMDX01000023.1"/>
</dbReference>
<dbReference type="Proteomes" id="UP000319894">
    <property type="component" value="Unassembled WGS sequence"/>
</dbReference>
<dbReference type="AlphaFoldDB" id="A0A554MVM1"/>